<dbReference type="PANTHER" id="PTHR35117:SF1">
    <property type="entry name" value="MYOSIN-M HEAVY PROTEIN"/>
    <property type="match status" value="1"/>
</dbReference>
<feature type="compositionally biased region" description="Basic and acidic residues" evidence="1">
    <location>
        <begin position="333"/>
        <end position="344"/>
    </location>
</feature>
<evidence type="ECO:0000313" key="3">
    <source>
        <dbReference type="Proteomes" id="UP000237000"/>
    </source>
</evidence>
<dbReference type="PANTHER" id="PTHR35117">
    <property type="entry name" value="MYOSIN-M HEAVY PROTEIN"/>
    <property type="match status" value="1"/>
</dbReference>
<evidence type="ECO:0000256" key="1">
    <source>
        <dbReference type="SAM" id="MobiDB-lite"/>
    </source>
</evidence>
<sequence length="492" mass="53247">MGKQPKAKKKSQSFGTGDVTPKQVAFIVDRYLFDNNFPQTRSLFRSEAASLIAHSPPQEATKGILSLGEIINEYISLKGQKLMVDQERVRLEQEKFRVQTLLQSMQNAMSAYNAGGSSSVPAISSVAPNPAIMAPQLQSVSTPSNIITQPANFSSPMTNYSSAIKRKDPKVVSNVPPPAKRSRSKLSLPEKEEVSQLDNAFNTRENAQAPSRAVESSPNNSVPTGSLANGSTVAKCLFNQPSFSTPANTSVPKTPPRANSSQSDKSISPLEISSTAKCSNSNTPEQMTPTRCTVISSSKRVTVSPFKQMAYYVEKNQCISTSSPVKTNLKRQPTRDHVKGRLDFDDSDPLMTSELGRQVTDQTSTSESEKEIDIFDIDLPNFDAMGTDFSFTEMLGAFDFECEEMGYSCQPAVGASADTVSGSSPESMGGYIEANQVMSEFSTMTEVVSQQDMSMQGPDSMTAVKSVTRCIKIISPVKARGSSLDQNCSATN</sequence>
<keyword evidence="3" id="KW-1185">Reference proteome</keyword>
<protein>
    <submittedName>
        <fullName evidence="2">Myosin-M heavy protein</fullName>
    </submittedName>
</protein>
<dbReference type="EMBL" id="JXTC01000023">
    <property type="protein sequence ID" value="PON98703.1"/>
    <property type="molecule type" value="Genomic_DNA"/>
</dbReference>
<feature type="region of interest" description="Disordered" evidence="1">
    <location>
        <begin position="158"/>
        <end position="228"/>
    </location>
</feature>
<dbReference type="STRING" id="63057.A0A2P5FLT2"/>
<organism evidence="2 3">
    <name type="scientific">Trema orientale</name>
    <name type="common">Charcoal tree</name>
    <name type="synonym">Celtis orientalis</name>
    <dbReference type="NCBI Taxonomy" id="63057"/>
    <lineage>
        <taxon>Eukaryota</taxon>
        <taxon>Viridiplantae</taxon>
        <taxon>Streptophyta</taxon>
        <taxon>Embryophyta</taxon>
        <taxon>Tracheophyta</taxon>
        <taxon>Spermatophyta</taxon>
        <taxon>Magnoliopsida</taxon>
        <taxon>eudicotyledons</taxon>
        <taxon>Gunneridae</taxon>
        <taxon>Pentapetalae</taxon>
        <taxon>rosids</taxon>
        <taxon>fabids</taxon>
        <taxon>Rosales</taxon>
        <taxon>Cannabaceae</taxon>
        <taxon>Trema</taxon>
    </lineage>
</organism>
<dbReference type="InParanoid" id="A0A2P5FLT2"/>
<dbReference type="FunCoup" id="A0A2P5FLT2">
    <property type="interactions" value="372"/>
</dbReference>
<dbReference type="Proteomes" id="UP000237000">
    <property type="component" value="Unassembled WGS sequence"/>
</dbReference>
<dbReference type="OrthoDB" id="1939654at2759"/>
<dbReference type="AlphaFoldDB" id="A0A2P5FLT2"/>
<gene>
    <name evidence="2" type="ORF">TorRG33x02_056030</name>
</gene>
<name>A0A2P5FLT2_TREOI</name>
<accession>A0A2P5FLT2</accession>
<feature type="region of interest" description="Disordered" evidence="1">
    <location>
        <begin position="244"/>
        <end position="268"/>
    </location>
</feature>
<comment type="caution">
    <text evidence="2">The sequence shown here is derived from an EMBL/GenBank/DDBJ whole genome shotgun (WGS) entry which is preliminary data.</text>
</comment>
<proteinExistence type="predicted"/>
<reference evidence="3" key="1">
    <citation type="submission" date="2016-06" db="EMBL/GenBank/DDBJ databases">
        <title>Parallel loss of symbiosis genes in relatives of nitrogen-fixing non-legume Parasponia.</title>
        <authorList>
            <person name="Van Velzen R."/>
            <person name="Holmer R."/>
            <person name="Bu F."/>
            <person name="Rutten L."/>
            <person name="Van Zeijl A."/>
            <person name="Liu W."/>
            <person name="Santuari L."/>
            <person name="Cao Q."/>
            <person name="Sharma T."/>
            <person name="Shen D."/>
            <person name="Roswanjaya Y."/>
            <person name="Wardhani T."/>
            <person name="Kalhor M.S."/>
            <person name="Jansen J."/>
            <person name="Van den Hoogen J."/>
            <person name="Gungor B."/>
            <person name="Hartog M."/>
            <person name="Hontelez J."/>
            <person name="Verver J."/>
            <person name="Yang W.-C."/>
            <person name="Schijlen E."/>
            <person name="Repin R."/>
            <person name="Schilthuizen M."/>
            <person name="Schranz E."/>
            <person name="Heidstra R."/>
            <person name="Miyata K."/>
            <person name="Fedorova E."/>
            <person name="Kohlen W."/>
            <person name="Bisseling T."/>
            <person name="Smit S."/>
            <person name="Geurts R."/>
        </authorList>
    </citation>
    <scope>NUCLEOTIDE SEQUENCE [LARGE SCALE GENOMIC DNA]</scope>
    <source>
        <strain evidence="3">cv. RG33-2</strain>
    </source>
</reference>
<feature type="region of interest" description="Disordered" evidence="1">
    <location>
        <begin position="324"/>
        <end position="369"/>
    </location>
</feature>
<evidence type="ECO:0000313" key="2">
    <source>
        <dbReference type="EMBL" id="PON98703.1"/>
    </source>
</evidence>
<feature type="compositionally biased region" description="Polar residues" evidence="1">
    <location>
        <begin position="196"/>
        <end position="228"/>
    </location>
</feature>